<dbReference type="Gene3D" id="3.40.630.30">
    <property type="match status" value="1"/>
</dbReference>
<dbReference type="PROSITE" id="PS51186">
    <property type="entry name" value="GNAT"/>
    <property type="match status" value="1"/>
</dbReference>
<dbReference type="RefSeq" id="WP_114101139.1">
    <property type="nucleotide sequence ID" value="NZ_JPWF01000002.1"/>
</dbReference>
<evidence type="ECO:0000313" key="4">
    <source>
        <dbReference type="EMBL" id="RCK39095.1"/>
    </source>
</evidence>
<dbReference type="PANTHER" id="PTHR43800:SF1">
    <property type="entry name" value="PEPTIDYL-LYSINE N-ACETYLTRANSFERASE YJAB"/>
    <property type="match status" value="1"/>
</dbReference>
<dbReference type="PANTHER" id="PTHR43800">
    <property type="entry name" value="PEPTIDYL-LYSINE N-ACETYLTRANSFERASE YJAB"/>
    <property type="match status" value="1"/>
</dbReference>
<evidence type="ECO:0000259" key="3">
    <source>
        <dbReference type="PROSITE" id="PS51186"/>
    </source>
</evidence>
<proteinExistence type="predicted"/>
<keyword evidence="1 4" id="KW-0808">Transferase</keyword>
<name>A0A367WCC0_9PROT</name>
<dbReference type="InterPro" id="IPR000182">
    <property type="entry name" value="GNAT_dom"/>
</dbReference>
<dbReference type="AlphaFoldDB" id="A0A367WCC0"/>
<dbReference type="GO" id="GO:0016747">
    <property type="term" value="F:acyltransferase activity, transferring groups other than amino-acyl groups"/>
    <property type="evidence" value="ECO:0007669"/>
    <property type="project" value="InterPro"/>
</dbReference>
<reference evidence="4 5" key="1">
    <citation type="submission" date="2014-07" db="EMBL/GenBank/DDBJ databases">
        <title>Draft genome sequence of Thalassospira profundimaris 35.</title>
        <authorList>
            <person name="Lai Q."/>
            <person name="Shao Z."/>
        </authorList>
    </citation>
    <scope>NUCLEOTIDE SEQUENCE [LARGE SCALE GENOMIC DNA]</scope>
    <source>
        <strain evidence="4 5">35</strain>
    </source>
</reference>
<evidence type="ECO:0000313" key="5">
    <source>
        <dbReference type="Proteomes" id="UP000253226"/>
    </source>
</evidence>
<dbReference type="OrthoDB" id="9797417at2"/>
<evidence type="ECO:0000256" key="1">
    <source>
        <dbReference type="ARBA" id="ARBA00022679"/>
    </source>
</evidence>
<evidence type="ECO:0000256" key="2">
    <source>
        <dbReference type="ARBA" id="ARBA00023315"/>
    </source>
</evidence>
<keyword evidence="2" id="KW-0012">Acyltransferase</keyword>
<protein>
    <submittedName>
        <fullName evidence="4">Acetyltransferase</fullName>
    </submittedName>
</protein>
<organism evidence="4 5">
    <name type="scientific">Thalassospira profundimaris</name>
    <dbReference type="NCBI Taxonomy" id="502049"/>
    <lineage>
        <taxon>Bacteria</taxon>
        <taxon>Pseudomonadati</taxon>
        <taxon>Pseudomonadota</taxon>
        <taxon>Alphaproteobacteria</taxon>
        <taxon>Rhodospirillales</taxon>
        <taxon>Thalassospiraceae</taxon>
        <taxon>Thalassospira</taxon>
    </lineage>
</organism>
<sequence length="148" mass="16712">MTFPELTLRAFEPQDTDRLLDIWLSASRLGHPFLGDNILLAQRDIVRDVYLPGAENHVAVLDGQAVGFIGMMDCFIGGLFVDPAHHGHGIGRALVDYVSQQRPMLELDVYADNKLAPDFYRKLGFHEVSRRPHDDEGLPFEVILMRRG</sequence>
<accession>A0A367WCC0</accession>
<comment type="caution">
    <text evidence="4">The sequence shown here is derived from an EMBL/GenBank/DDBJ whole genome shotgun (WGS) entry which is preliminary data.</text>
</comment>
<dbReference type="InterPro" id="IPR016181">
    <property type="entry name" value="Acyl_CoA_acyltransferase"/>
</dbReference>
<dbReference type="SUPFAM" id="SSF55729">
    <property type="entry name" value="Acyl-CoA N-acyltransferases (Nat)"/>
    <property type="match status" value="1"/>
</dbReference>
<dbReference type="EMBL" id="JPWF01000002">
    <property type="protein sequence ID" value="RCK39095.1"/>
    <property type="molecule type" value="Genomic_DNA"/>
</dbReference>
<dbReference type="Pfam" id="PF13508">
    <property type="entry name" value="Acetyltransf_7"/>
    <property type="match status" value="1"/>
</dbReference>
<dbReference type="CDD" id="cd04301">
    <property type="entry name" value="NAT_SF"/>
    <property type="match status" value="1"/>
</dbReference>
<feature type="domain" description="N-acetyltransferase" evidence="3">
    <location>
        <begin position="6"/>
        <end position="148"/>
    </location>
</feature>
<dbReference type="Proteomes" id="UP000253226">
    <property type="component" value="Unassembled WGS sequence"/>
</dbReference>
<gene>
    <name evidence="4" type="ORF">TH19_04755</name>
</gene>